<dbReference type="Pfam" id="PF01043">
    <property type="entry name" value="SecA_PP_bind"/>
    <property type="match status" value="1"/>
</dbReference>
<dbReference type="GO" id="GO:0005524">
    <property type="term" value="F:ATP binding"/>
    <property type="evidence" value="ECO:0007669"/>
    <property type="project" value="UniProtKB-UniRule"/>
</dbReference>
<dbReference type="GeneID" id="61074166"/>
<dbReference type="InterPro" id="IPR011130">
    <property type="entry name" value="SecA_preprotein_X-link_dom"/>
</dbReference>
<dbReference type="GO" id="GO:0006605">
    <property type="term" value="P:protein targeting"/>
    <property type="evidence" value="ECO:0007669"/>
    <property type="project" value="UniProtKB-UniRule"/>
</dbReference>
<evidence type="ECO:0000313" key="18">
    <source>
        <dbReference type="EMBL" id="SFL10505.1"/>
    </source>
</evidence>
<dbReference type="CDD" id="cd18803">
    <property type="entry name" value="SF2_C_secA"/>
    <property type="match status" value="1"/>
</dbReference>
<dbReference type="PANTHER" id="PTHR30612">
    <property type="entry name" value="SECA INNER MEMBRANE COMPONENT OF SEC PROTEIN SECRETION SYSTEM"/>
    <property type="match status" value="1"/>
</dbReference>
<dbReference type="GO" id="GO:0065002">
    <property type="term" value="P:intracellular protein transmembrane transport"/>
    <property type="evidence" value="ECO:0007669"/>
    <property type="project" value="UniProtKB-UniRule"/>
</dbReference>
<dbReference type="PROSITE" id="PS51192">
    <property type="entry name" value="HELICASE_ATP_BIND_1"/>
    <property type="match status" value="1"/>
</dbReference>
<keyword evidence="4 12" id="KW-1003">Cell membrane</keyword>
<dbReference type="OrthoDB" id="9762243at2"/>
<evidence type="ECO:0000259" key="16">
    <source>
        <dbReference type="PROSITE" id="PS51196"/>
    </source>
</evidence>
<reference evidence="18 19" key="1">
    <citation type="submission" date="2016-10" db="EMBL/GenBank/DDBJ databases">
        <authorList>
            <person name="de Groot N.N."/>
        </authorList>
    </citation>
    <scope>NUCLEOTIDE SEQUENCE [LARGE SCALE GENOMIC DNA]</scope>
    <source>
        <strain evidence="18 19">M79</strain>
    </source>
</reference>
<dbReference type="InterPro" id="IPR027417">
    <property type="entry name" value="P-loop_NTPase"/>
</dbReference>
<evidence type="ECO:0000256" key="12">
    <source>
        <dbReference type="HAMAP-Rule" id="MF_01382"/>
    </source>
</evidence>
<dbReference type="GO" id="GO:0043952">
    <property type="term" value="P:protein transport by the Sec complex"/>
    <property type="evidence" value="ECO:0007669"/>
    <property type="project" value="TreeGrafter"/>
</dbReference>
<dbReference type="AlphaFoldDB" id="A0A1I4EXQ4"/>
<dbReference type="InterPro" id="IPR036266">
    <property type="entry name" value="SecA_Wing/Scaffold_sf"/>
</dbReference>
<dbReference type="InterPro" id="IPR014018">
    <property type="entry name" value="SecA_motor_DEAD"/>
</dbReference>
<dbReference type="GO" id="GO:0005886">
    <property type="term" value="C:plasma membrane"/>
    <property type="evidence" value="ECO:0007669"/>
    <property type="project" value="UniProtKB-SubCell"/>
</dbReference>
<dbReference type="Pfam" id="PF07516">
    <property type="entry name" value="SecA_SW"/>
    <property type="match status" value="1"/>
</dbReference>
<comment type="function">
    <text evidence="12">Part of the Sec protein translocase complex. Interacts with the SecYEG preprotein conducting channel. Has a central role in coupling the hydrolysis of ATP to the transfer of proteins into and across the cell membrane, serving as an ATP-driven molecular motor driving the stepwise translocation of polypeptide chains across the membrane.</text>
</comment>
<keyword evidence="10 12" id="KW-0811">Translocation</keyword>
<dbReference type="Gene3D" id="1.10.3060.10">
    <property type="entry name" value="Helical scaffold and wing domains of SecA"/>
    <property type="match status" value="1"/>
</dbReference>
<dbReference type="PROSITE" id="PS51196">
    <property type="entry name" value="SECA_MOTOR_DEAD"/>
    <property type="match status" value="1"/>
</dbReference>
<comment type="similarity">
    <text evidence="2 12">Belongs to the SecA family.</text>
</comment>
<dbReference type="GO" id="GO:0005829">
    <property type="term" value="C:cytosol"/>
    <property type="evidence" value="ECO:0007669"/>
    <property type="project" value="TreeGrafter"/>
</dbReference>
<accession>A0A1I4EXQ4</accession>
<protein>
    <recommendedName>
        <fullName evidence="12">Protein translocase subunit SecA</fullName>
        <ecNumber evidence="12">7.4.2.8</ecNumber>
    </recommendedName>
</protein>
<sequence length="775" mass="88709">MYKKLLRKINNLSELVMKFSDKELKNKTDELKKRISNNEKEIDIIAEAFAVVREADRRVLGLYPTDEQVLGALALYEGQIAEMKTGEGKSLVATLPLYLKALYLDTVFLVTTNDYLASRDFERIGAVYQWLGLEVADGTSDPEEEEFDVKKRQEVYAANIIYISNGTLAFDFLIDGLAEKREEKFISKLTYALLDEVDEILLDSAQMPLIISGAPKVQSNYFENTNAFITILKKEIDFKLDEEQKNVWLTEKGIIKAKKYFSISNLLDQQFFTLYQHIILALKAHHTLKRDRDYLVEEGEVKLLDRKDGRILEGSNLQNGLHQAIEAKEFVELSNETQTISSITYQNLFRQFQQLAGMSGTAKVAENEFINTYNLPVKMIKTHKKSIRVDHKPKSYTNFAAKLEASLEKISSLHAEGRPVLVITGSVDASELYSLNLLNRGIPHNILNAKSSSKEAQIISEAGQVGAVTVSTSMAGRGTDIKISEEASEKGGLAVVITERMLNRRIELQAKGRAGRQGEPGDTYTFESLEDDVIKNFVQESIQAYYEKYKEVTRPIRNYKVKHAFMKAQKISEQNGYDERIKALQFDEVLRLQKEQVNKKRQEIMELRSVSEALLIVNQSAEIVVNEYFSTSERQTSRSIQRFILDHIDYNFKNVNEEYLKTNELKQLYIRHILKENLQVKREKIGDDRAFLQYLQITMLKAIDNAWSNQVDAMNQLRFVVQSRSTAQKKPIAEFEKEAQRSYQQRQSEVSLLILKNAALSLLDIKKGELIVTFP</sequence>
<dbReference type="Proteomes" id="UP001157396">
    <property type="component" value="Unassembled WGS sequence"/>
</dbReference>
<feature type="domain" description="Helicase C-terminal" evidence="15">
    <location>
        <begin position="402"/>
        <end position="560"/>
    </location>
</feature>
<evidence type="ECO:0000256" key="10">
    <source>
        <dbReference type="ARBA" id="ARBA00023010"/>
    </source>
</evidence>
<feature type="domain" description="Helicase ATP-binding" evidence="14">
    <location>
        <begin position="70"/>
        <end position="233"/>
    </location>
</feature>
<gene>
    <name evidence="12 17" type="primary">secA</name>
    <name evidence="17" type="ORF">QHR29_00650</name>
    <name evidence="18" type="ORF">SAMN05216438_101272</name>
</gene>
<comment type="subunit">
    <text evidence="12">Monomer and homodimer. Part of the essential Sec protein translocation apparatus which comprises SecA, SecYEG and auxiliary proteins SecDF. Other proteins may also be involved.</text>
</comment>
<evidence type="ECO:0000256" key="1">
    <source>
        <dbReference type="ARBA" id="ARBA00004170"/>
    </source>
</evidence>
<dbReference type="InterPro" id="IPR044722">
    <property type="entry name" value="SecA_SF2_C"/>
</dbReference>
<dbReference type="NCBIfam" id="NF006630">
    <property type="entry name" value="PRK09200.1"/>
    <property type="match status" value="1"/>
</dbReference>
<dbReference type="Proteomes" id="UP000181969">
    <property type="component" value="Unassembled WGS sequence"/>
</dbReference>
<dbReference type="Pfam" id="PF21090">
    <property type="entry name" value="P-loop_SecA"/>
    <property type="match status" value="1"/>
</dbReference>
<dbReference type="EMBL" id="FOTJ01000001">
    <property type="protein sequence ID" value="SFL10505.1"/>
    <property type="molecule type" value="Genomic_DNA"/>
</dbReference>
<comment type="subcellular location">
    <subcellularLocation>
        <location evidence="12">Cell membrane</location>
        <topology evidence="12">Peripheral membrane protein</topology>
        <orientation evidence="12">Cytoplasmic side</orientation>
    </subcellularLocation>
    <subcellularLocation>
        <location evidence="12">Cytoplasm</location>
    </subcellularLocation>
    <subcellularLocation>
        <location evidence="1">Membrane</location>
        <topology evidence="1">Peripheral membrane protein</topology>
    </subcellularLocation>
    <text evidence="12">Distribution is 50-50.</text>
</comment>
<keyword evidence="13" id="KW-0175">Coiled coil</keyword>
<feature type="binding site" evidence="12">
    <location>
        <position position="68"/>
    </location>
    <ligand>
        <name>ATP</name>
        <dbReference type="ChEBI" id="CHEBI:30616"/>
    </ligand>
</feature>
<reference evidence="17" key="2">
    <citation type="submission" date="2023-04" db="EMBL/GenBank/DDBJ databases">
        <title>Genomic analysis of Lactococcus garvieae isolates.</title>
        <authorList>
            <person name="Zhanghang C."/>
        </authorList>
    </citation>
    <scope>NUCLEOTIDE SEQUENCE</scope>
    <source>
        <strain evidence="17">ZB-1</strain>
    </source>
</reference>
<evidence type="ECO:0000256" key="7">
    <source>
        <dbReference type="ARBA" id="ARBA00022840"/>
    </source>
</evidence>
<name>A0A1I4EXQ4_9LACT</name>
<evidence type="ECO:0000256" key="2">
    <source>
        <dbReference type="ARBA" id="ARBA00007650"/>
    </source>
</evidence>
<dbReference type="InterPro" id="IPR011116">
    <property type="entry name" value="SecA_Wing/Scaffold"/>
</dbReference>
<evidence type="ECO:0000256" key="11">
    <source>
        <dbReference type="ARBA" id="ARBA00023136"/>
    </source>
</evidence>
<dbReference type="SUPFAM" id="SSF81886">
    <property type="entry name" value="Helical scaffold and wing domains of SecA"/>
    <property type="match status" value="1"/>
</dbReference>
<keyword evidence="6 12" id="KW-0547">Nucleotide-binding</keyword>
<organism evidence="18 19">
    <name type="scientific">Lactococcus garvieae</name>
    <dbReference type="NCBI Taxonomy" id="1363"/>
    <lineage>
        <taxon>Bacteria</taxon>
        <taxon>Bacillati</taxon>
        <taxon>Bacillota</taxon>
        <taxon>Bacilli</taxon>
        <taxon>Lactobacillales</taxon>
        <taxon>Streptococcaceae</taxon>
        <taxon>Lactococcus</taxon>
    </lineage>
</organism>
<feature type="coiled-coil region" evidence="13">
    <location>
        <begin position="2"/>
        <end position="41"/>
    </location>
</feature>
<dbReference type="PRINTS" id="PR00906">
    <property type="entry name" value="SECA"/>
</dbReference>
<evidence type="ECO:0000256" key="13">
    <source>
        <dbReference type="SAM" id="Coils"/>
    </source>
</evidence>
<dbReference type="Gene3D" id="3.90.1440.10">
    <property type="entry name" value="SecA, preprotein cross-linking domain"/>
    <property type="match status" value="1"/>
</dbReference>
<evidence type="ECO:0000313" key="19">
    <source>
        <dbReference type="Proteomes" id="UP000181969"/>
    </source>
</evidence>
<evidence type="ECO:0000259" key="15">
    <source>
        <dbReference type="PROSITE" id="PS51194"/>
    </source>
</evidence>
<keyword evidence="11 12" id="KW-0472">Membrane</keyword>
<dbReference type="EMBL" id="JARYTV010000001">
    <property type="protein sequence ID" value="MDH7958984.1"/>
    <property type="molecule type" value="Genomic_DNA"/>
</dbReference>
<dbReference type="SMART" id="SM00958">
    <property type="entry name" value="SecA_PP_bind"/>
    <property type="match status" value="1"/>
</dbReference>
<evidence type="ECO:0000256" key="4">
    <source>
        <dbReference type="ARBA" id="ARBA00022475"/>
    </source>
</evidence>
<dbReference type="SUPFAM" id="SSF81767">
    <property type="entry name" value="Pre-protein crosslinking domain of SecA"/>
    <property type="match status" value="1"/>
</dbReference>
<dbReference type="GO" id="GO:0017038">
    <property type="term" value="P:protein import"/>
    <property type="evidence" value="ECO:0007669"/>
    <property type="project" value="InterPro"/>
</dbReference>
<keyword evidence="5 12" id="KW-0963">Cytoplasm</keyword>
<feature type="domain" description="SecA family profile" evidence="16">
    <location>
        <begin position="1"/>
        <end position="558"/>
    </location>
</feature>
<proteinExistence type="inferred from homology"/>
<comment type="catalytic activity">
    <reaction evidence="12">
        <text>ATP + H2O + cellular proteinSide 1 = ADP + phosphate + cellular proteinSide 2.</text>
        <dbReference type="EC" id="7.4.2.8"/>
    </reaction>
</comment>
<evidence type="ECO:0000256" key="6">
    <source>
        <dbReference type="ARBA" id="ARBA00022741"/>
    </source>
</evidence>
<evidence type="ECO:0000256" key="5">
    <source>
        <dbReference type="ARBA" id="ARBA00022490"/>
    </source>
</evidence>
<dbReference type="InterPro" id="IPR001650">
    <property type="entry name" value="Helicase_C-like"/>
</dbReference>
<dbReference type="InterPro" id="IPR011115">
    <property type="entry name" value="SecA_DEAD"/>
</dbReference>
<dbReference type="GO" id="GO:0008564">
    <property type="term" value="F:protein-exporting ATPase activity"/>
    <property type="evidence" value="ECO:0007669"/>
    <property type="project" value="UniProtKB-EC"/>
</dbReference>
<feature type="binding site" evidence="12">
    <location>
        <position position="480"/>
    </location>
    <ligand>
        <name>ATP</name>
        <dbReference type="ChEBI" id="CHEBI:30616"/>
    </ligand>
</feature>
<keyword evidence="8 12" id="KW-0653">Protein transport</keyword>
<evidence type="ECO:0000313" key="17">
    <source>
        <dbReference type="EMBL" id="MDH7958984.1"/>
    </source>
</evidence>
<dbReference type="CDD" id="cd17928">
    <property type="entry name" value="DEXDc_SecA"/>
    <property type="match status" value="1"/>
</dbReference>
<evidence type="ECO:0000256" key="8">
    <source>
        <dbReference type="ARBA" id="ARBA00022927"/>
    </source>
</evidence>
<dbReference type="HAMAP" id="MF_01382">
    <property type="entry name" value="SecA"/>
    <property type="match status" value="1"/>
</dbReference>
<dbReference type="SMART" id="SM00957">
    <property type="entry name" value="SecA_DEAD"/>
    <property type="match status" value="1"/>
</dbReference>
<dbReference type="EC" id="7.4.2.8" evidence="12"/>
<keyword evidence="7 12" id="KW-0067">ATP-binding</keyword>
<dbReference type="PROSITE" id="PS51194">
    <property type="entry name" value="HELICASE_CTER"/>
    <property type="match status" value="1"/>
</dbReference>
<keyword evidence="3 12" id="KW-0813">Transport</keyword>
<dbReference type="InterPro" id="IPR014001">
    <property type="entry name" value="Helicase_ATP-bd"/>
</dbReference>
<dbReference type="FunFam" id="3.40.50.300:FF:000429">
    <property type="entry name" value="Preprotein translocase subunit SecA"/>
    <property type="match status" value="1"/>
</dbReference>
<evidence type="ECO:0000259" key="14">
    <source>
        <dbReference type="PROSITE" id="PS51192"/>
    </source>
</evidence>
<dbReference type="RefSeq" id="WP_042218294.1">
    <property type="nucleotide sequence ID" value="NZ_AP026069.1"/>
</dbReference>
<dbReference type="Gene3D" id="3.40.50.300">
    <property type="entry name" value="P-loop containing nucleotide triphosphate hydrolases"/>
    <property type="match status" value="2"/>
</dbReference>
<dbReference type="InterPro" id="IPR000185">
    <property type="entry name" value="SecA"/>
</dbReference>
<dbReference type="GO" id="GO:0031522">
    <property type="term" value="C:cell envelope Sec protein transport complex"/>
    <property type="evidence" value="ECO:0007669"/>
    <property type="project" value="TreeGrafter"/>
</dbReference>
<evidence type="ECO:0000256" key="9">
    <source>
        <dbReference type="ARBA" id="ARBA00022967"/>
    </source>
</evidence>
<dbReference type="InterPro" id="IPR036670">
    <property type="entry name" value="SecA_X-link_sf"/>
</dbReference>
<keyword evidence="9 12" id="KW-1278">Translocase</keyword>
<dbReference type="PANTHER" id="PTHR30612:SF0">
    <property type="entry name" value="CHLOROPLAST PROTEIN-TRANSPORTING ATPASE"/>
    <property type="match status" value="1"/>
</dbReference>
<dbReference type="SUPFAM" id="SSF52540">
    <property type="entry name" value="P-loop containing nucleoside triphosphate hydrolases"/>
    <property type="match status" value="2"/>
</dbReference>
<feature type="binding site" evidence="12">
    <location>
        <begin position="86"/>
        <end position="90"/>
    </location>
    <ligand>
        <name>ATP</name>
        <dbReference type="ChEBI" id="CHEBI:30616"/>
    </ligand>
</feature>
<evidence type="ECO:0000256" key="3">
    <source>
        <dbReference type="ARBA" id="ARBA00022448"/>
    </source>
</evidence>
<dbReference type="Pfam" id="PF07517">
    <property type="entry name" value="SecA_DEAD"/>
    <property type="match status" value="1"/>
</dbReference>